<evidence type="ECO:0000259" key="1">
    <source>
        <dbReference type="PROSITE" id="PS51819"/>
    </source>
</evidence>
<accession>A0ABZ2PJC7</accession>
<proteinExistence type="predicted"/>
<dbReference type="RefSeq" id="WP_338888075.1">
    <property type="nucleotide sequence ID" value="NZ_CP147846.1"/>
</dbReference>
<dbReference type="InterPro" id="IPR029068">
    <property type="entry name" value="Glyas_Bleomycin-R_OHBP_Dase"/>
</dbReference>
<evidence type="ECO:0000313" key="2">
    <source>
        <dbReference type="EMBL" id="WXG68092.1"/>
    </source>
</evidence>
<dbReference type="InterPro" id="IPR004360">
    <property type="entry name" value="Glyas_Fos-R_dOase_dom"/>
</dbReference>
<dbReference type="InterPro" id="IPR037523">
    <property type="entry name" value="VOC_core"/>
</dbReference>
<dbReference type="PROSITE" id="PS51819">
    <property type="entry name" value="VOC"/>
    <property type="match status" value="1"/>
</dbReference>
<reference evidence="2 3" key="1">
    <citation type="submission" date="2024-03" db="EMBL/GenBank/DDBJ databases">
        <title>Natural products discovery in diverse microorganisms through a two-stage MS feature dereplication strategy.</title>
        <authorList>
            <person name="Zhang R."/>
        </authorList>
    </citation>
    <scope>NUCLEOTIDE SEQUENCE [LARGE SCALE GENOMIC DNA]</scope>
    <source>
        <strain evidence="2 3">18930</strain>
    </source>
</reference>
<sequence length="126" mass="13650">MPTLELTRAPFSGFAVDDIDAARAFYADTLGLTVLDGEMGLLRLQLSDAVEVLIYPRERHQPAPYTILNFPVADIEAAVDALVAKGVVFQSYPDMGTDDRGIFRHGGPLIAWFTDPAGNVLSVLEA</sequence>
<protein>
    <submittedName>
        <fullName evidence="2">VOC family protein</fullName>
    </submittedName>
</protein>
<dbReference type="SUPFAM" id="SSF54593">
    <property type="entry name" value="Glyoxalase/Bleomycin resistance protein/Dihydroxybiphenyl dioxygenase"/>
    <property type="match status" value="1"/>
</dbReference>
<organism evidence="2 3">
    <name type="scientific">Rhodococcus sovatensis</name>
    <dbReference type="NCBI Taxonomy" id="1805840"/>
    <lineage>
        <taxon>Bacteria</taxon>
        <taxon>Bacillati</taxon>
        <taxon>Actinomycetota</taxon>
        <taxon>Actinomycetes</taxon>
        <taxon>Mycobacteriales</taxon>
        <taxon>Nocardiaceae</taxon>
        <taxon>Rhodococcus</taxon>
    </lineage>
</organism>
<dbReference type="EMBL" id="CP147846">
    <property type="protein sequence ID" value="WXG68092.1"/>
    <property type="molecule type" value="Genomic_DNA"/>
</dbReference>
<name>A0ABZ2PJC7_9NOCA</name>
<gene>
    <name evidence="2" type="ORF">WDS16_23225</name>
</gene>
<dbReference type="Gene3D" id="3.10.180.10">
    <property type="entry name" value="2,3-Dihydroxybiphenyl 1,2-Dioxygenase, domain 1"/>
    <property type="match status" value="1"/>
</dbReference>
<dbReference type="Proteomes" id="UP001432000">
    <property type="component" value="Chromosome"/>
</dbReference>
<feature type="domain" description="VOC" evidence="1">
    <location>
        <begin position="8"/>
        <end position="126"/>
    </location>
</feature>
<keyword evidence="3" id="KW-1185">Reference proteome</keyword>
<evidence type="ECO:0000313" key="3">
    <source>
        <dbReference type="Proteomes" id="UP001432000"/>
    </source>
</evidence>
<dbReference type="Pfam" id="PF00903">
    <property type="entry name" value="Glyoxalase"/>
    <property type="match status" value="1"/>
</dbReference>